<dbReference type="InterPro" id="IPR019885">
    <property type="entry name" value="Tscrpt_reg_HTH_AsnC-type_CS"/>
</dbReference>
<dbReference type="Proteomes" id="UP000031167">
    <property type="component" value="Unassembled WGS sequence"/>
</dbReference>
<dbReference type="InterPro" id="IPR019887">
    <property type="entry name" value="Tscrpt_reg_AsnC/Lrp_C"/>
</dbReference>
<dbReference type="OrthoDB" id="9800326at2"/>
<dbReference type="InterPro" id="IPR011991">
    <property type="entry name" value="ArsR-like_HTH"/>
</dbReference>
<dbReference type="PROSITE" id="PS50956">
    <property type="entry name" value="HTH_ASNC_2"/>
    <property type="match status" value="1"/>
</dbReference>
<dbReference type="Pfam" id="PF01037">
    <property type="entry name" value="AsnC_trans_reg"/>
    <property type="match status" value="1"/>
</dbReference>
<dbReference type="InterPro" id="IPR011008">
    <property type="entry name" value="Dimeric_a/b-barrel"/>
</dbReference>
<accession>A0A0B4CNS4</accession>
<dbReference type="GO" id="GO:0006355">
    <property type="term" value="P:regulation of DNA-templated transcription"/>
    <property type="evidence" value="ECO:0007669"/>
    <property type="project" value="UniProtKB-ARBA"/>
</dbReference>
<dbReference type="SMART" id="SM00344">
    <property type="entry name" value="HTH_ASNC"/>
    <property type="match status" value="1"/>
</dbReference>
<dbReference type="InterPro" id="IPR000485">
    <property type="entry name" value="AsnC-type_HTH_dom"/>
</dbReference>
<name>A0A0B4CNS4_9FLAO</name>
<keyword evidence="1" id="KW-0805">Transcription regulation</keyword>
<organism evidence="5 6">
    <name type="scientific">Chryseobacterium taiwanense</name>
    <dbReference type="NCBI Taxonomy" id="363331"/>
    <lineage>
        <taxon>Bacteria</taxon>
        <taxon>Pseudomonadati</taxon>
        <taxon>Bacteroidota</taxon>
        <taxon>Flavobacteriia</taxon>
        <taxon>Flavobacteriales</taxon>
        <taxon>Weeksellaceae</taxon>
        <taxon>Chryseobacterium group</taxon>
        <taxon>Chryseobacterium</taxon>
    </lineage>
</organism>
<comment type="caution">
    <text evidence="5">The sequence shown here is derived from an EMBL/GenBank/DDBJ whole genome shotgun (WGS) entry which is preliminary data.</text>
</comment>
<proteinExistence type="predicted"/>
<reference evidence="5 6" key="1">
    <citation type="submission" date="2014-12" db="EMBL/GenBank/DDBJ databases">
        <title>Genome sequencing of Chryseobacterium taiwanense TPW19.</title>
        <authorList>
            <person name="Tan P.W."/>
            <person name="Chan K.-G."/>
        </authorList>
    </citation>
    <scope>NUCLEOTIDE SEQUENCE [LARGE SCALE GENOMIC DNA]</scope>
    <source>
        <strain evidence="5 6">TPW19</strain>
    </source>
</reference>
<dbReference type="Gene3D" id="3.30.70.920">
    <property type="match status" value="1"/>
</dbReference>
<dbReference type="GO" id="GO:0005829">
    <property type="term" value="C:cytosol"/>
    <property type="evidence" value="ECO:0007669"/>
    <property type="project" value="TreeGrafter"/>
</dbReference>
<dbReference type="PANTHER" id="PTHR30154:SF34">
    <property type="entry name" value="TRANSCRIPTIONAL REGULATOR AZLB"/>
    <property type="match status" value="1"/>
</dbReference>
<dbReference type="CDD" id="cd00090">
    <property type="entry name" value="HTH_ARSR"/>
    <property type="match status" value="1"/>
</dbReference>
<dbReference type="Gene3D" id="1.10.10.10">
    <property type="entry name" value="Winged helix-like DNA-binding domain superfamily/Winged helix DNA-binding domain"/>
    <property type="match status" value="1"/>
</dbReference>
<dbReference type="InterPro" id="IPR036388">
    <property type="entry name" value="WH-like_DNA-bd_sf"/>
</dbReference>
<sequence length="156" mass="17894">MATEIYIPDEKDLSILRILQKDAKLSIRDIAVRINLSPTPTHERIKRLEKLGIIKGYTTVVDRKKINKGMMVICMVALNVHNKKTAGVFIEQVGRLKEVVEFYNISGEFDFMLKILAANMDDFHEFFVNKLSEIEGIGQTKSIFVMNSIKESYQII</sequence>
<gene>
    <name evidence="5" type="ORF">RM51_09630</name>
</gene>
<dbReference type="STRING" id="363331.RM51_09630"/>
<evidence type="ECO:0000256" key="1">
    <source>
        <dbReference type="ARBA" id="ARBA00023015"/>
    </source>
</evidence>
<evidence type="ECO:0000256" key="2">
    <source>
        <dbReference type="ARBA" id="ARBA00023125"/>
    </source>
</evidence>
<dbReference type="EMBL" id="JWTA01000007">
    <property type="protein sequence ID" value="KIC62909.1"/>
    <property type="molecule type" value="Genomic_DNA"/>
</dbReference>
<keyword evidence="3" id="KW-0804">Transcription</keyword>
<evidence type="ECO:0000256" key="3">
    <source>
        <dbReference type="ARBA" id="ARBA00023163"/>
    </source>
</evidence>
<dbReference type="GO" id="GO:0043565">
    <property type="term" value="F:sequence-specific DNA binding"/>
    <property type="evidence" value="ECO:0007669"/>
    <property type="project" value="InterPro"/>
</dbReference>
<dbReference type="SUPFAM" id="SSF54909">
    <property type="entry name" value="Dimeric alpha+beta barrel"/>
    <property type="match status" value="1"/>
</dbReference>
<evidence type="ECO:0000259" key="4">
    <source>
        <dbReference type="PROSITE" id="PS50956"/>
    </source>
</evidence>
<protein>
    <submittedName>
        <fullName evidence="5">AsnC family transcriptional regulator</fullName>
    </submittedName>
</protein>
<evidence type="ECO:0000313" key="5">
    <source>
        <dbReference type="EMBL" id="KIC62909.1"/>
    </source>
</evidence>
<dbReference type="PANTHER" id="PTHR30154">
    <property type="entry name" value="LEUCINE-RESPONSIVE REGULATORY PROTEIN"/>
    <property type="match status" value="1"/>
</dbReference>
<dbReference type="InterPro" id="IPR036390">
    <property type="entry name" value="WH_DNA-bd_sf"/>
</dbReference>
<dbReference type="GO" id="GO:0043200">
    <property type="term" value="P:response to amino acid"/>
    <property type="evidence" value="ECO:0007669"/>
    <property type="project" value="TreeGrafter"/>
</dbReference>
<dbReference type="AlphaFoldDB" id="A0A0B4CNS4"/>
<keyword evidence="2" id="KW-0238">DNA-binding</keyword>
<dbReference type="PRINTS" id="PR00033">
    <property type="entry name" value="HTHASNC"/>
</dbReference>
<dbReference type="InterPro" id="IPR019888">
    <property type="entry name" value="Tscrpt_reg_AsnC-like"/>
</dbReference>
<dbReference type="Pfam" id="PF13412">
    <property type="entry name" value="HTH_24"/>
    <property type="match status" value="1"/>
</dbReference>
<dbReference type="SUPFAM" id="SSF46785">
    <property type="entry name" value="Winged helix' DNA-binding domain"/>
    <property type="match status" value="1"/>
</dbReference>
<feature type="domain" description="HTH asnC-type" evidence="4">
    <location>
        <begin position="8"/>
        <end position="69"/>
    </location>
</feature>
<dbReference type="RefSeq" id="WP_039368292.1">
    <property type="nucleotide sequence ID" value="NZ_JWTA01000007.1"/>
</dbReference>
<evidence type="ECO:0000313" key="6">
    <source>
        <dbReference type="Proteomes" id="UP000031167"/>
    </source>
</evidence>
<keyword evidence="6" id="KW-1185">Reference proteome</keyword>
<dbReference type="PROSITE" id="PS00519">
    <property type="entry name" value="HTH_ASNC_1"/>
    <property type="match status" value="1"/>
</dbReference>